<keyword evidence="2" id="KW-0547">Nucleotide-binding</keyword>
<dbReference type="InterPro" id="IPR027417">
    <property type="entry name" value="P-loop_NTPase"/>
</dbReference>
<protein>
    <recommendedName>
        <fullName evidence="4">ABC transporter domain-containing protein</fullName>
    </recommendedName>
</protein>
<evidence type="ECO:0000313" key="5">
    <source>
        <dbReference type="EMBL" id="OGI63254.1"/>
    </source>
</evidence>
<dbReference type="GO" id="GO:0016887">
    <property type="term" value="F:ATP hydrolysis activity"/>
    <property type="evidence" value="ECO:0007669"/>
    <property type="project" value="InterPro"/>
</dbReference>
<dbReference type="PANTHER" id="PTHR45772">
    <property type="entry name" value="CONSERVED COMPONENT OF ABC TRANSPORTER FOR NATURAL AMINO ACIDS-RELATED"/>
    <property type="match status" value="1"/>
</dbReference>
<proteinExistence type="predicted"/>
<sequence length="244" mass="27794">MKYLIETKQLVKHFGGVNAVDHLSIGIQEGQITGLVGPNGSGKTTLINLLSGFFSHDNGEILFSGAGRKKIFPWENQIYDITRTFQQIRLFEQMSVLDNILVILTERHPFLSLFERHTSYHLKQAEDILKRVDLHEKRFDNAFDISYGQRKLLEIARVLAMNTNIILFDEPFAGLFPEVIKKIEAIIKELRKEGKTIILVEHNMTIIRSLCDHLIVLDAGKLLAQGKPEEVLSEKIVLEAYLGE</sequence>
<keyword evidence="3" id="KW-0067">ATP-binding</keyword>
<dbReference type="Proteomes" id="UP000177602">
    <property type="component" value="Unassembled WGS sequence"/>
</dbReference>
<dbReference type="Gene3D" id="3.40.50.300">
    <property type="entry name" value="P-loop containing nucleotide triphosphate hydrolases"/>
    <property type="match status" value="1"/>
</dbReference>
<evidence type="ECO:0000313" key="6">
    <source>
        <dbReference type="Proteomes" id="UP000177602"/>
    </source>
</evidence>
<feature type="domain" description="ABC transporter" evidence="4">
    <location>
        <begin position="5"/>
        <end position="244"/>
    </location>
</feature>
<dbReference type="STRING" id="1801737.A2818_01780"/>
<dbReference type="Pfam" id="PF00005">
    <property type="entry name" value="ABC_tran"/>
    <property type="match status" value="1"/>
</dbReference>
<dbReference type="PROSITE" id="PS50893">
    <property type="entry name" value="ABC_TRANSPORTER_2"/>
    <property type="match status" value="1"/>
</dbReference>
<accession>A0A1F6V1F1</accession>
<comment type="caution">
    <text evidence="5">The sequence shown here is derived from an EMBL/GenBank/DDBJ whole genome shotgun (WGS) entry which is preliminary data.</text>
</comment>
<dbReference type="InterPro" id="IPR017871">
    <property type="entry name" value="ABC_transporter-like_CS"/>
</dbReference>
<dbReference type="GO" id="GO:0005524">
    <property type="term" value="F:ATP binding"/>
    <property type="evidence" value="ECO:0007669"/>
    <property type="project" value="UniProtKB-KW"/>
</dbReference>
<dbReference type="AlphaFoldDB" id="A0A1F6V1F1"/>
<evidence type="ECO:0000256" key="3">
    <source>
        <dbReference type="ARBA" id="ARBA00022840"/>
    </source>
</evidence>
<organism evidence="5 6">
    <name type="scientific">Candidatus Nomurabacteria bacterium RIFCSPHIGHO2_01_FULL_40_12</name>
    <dbReference type="NCBI Taxonomy" id="1801737"/>
    <lineage>
        <taxon>Bacteria</taxon>
        <taxon>Candidatus Nomuraibacteriota</taxon>
    </lineage>
</organism>
<evidence type="ECO:0000259" key="4">
    <source>
        <dbReference type="PROSITE" id="PS50893"/>
    </source>
</evidence>
<name>A0A1F6V1F1_9BACT</name>
<dbReference type="SMART" id="SM00382">
    <property type="entry name" value="AAA"/>
    <property type="match status" value="1"/>
</dbReference>
<reference evidence="5 6" key="1">
    <citation type="journal article" date="2016" name="Nat. Commun.">
        <title>Thousands of microbial genomes shed light on interconnected biogeochemical processes in an aquifer system.</title>
        <authorList>
            <person name="Anantharaman K."/>
            <person name="Brown C.T."/>
            <person name="Hug L.A."/>
            <person name="Sharon I."/>
            <person name="Castelle C.J."/>
            <person name="Probst A.J."/>
            <person name="Thomas B.C."/>
            <person name="Singh A."/>
            <person name="Wilkins M.J."/>
            <person name="Karaoz U."/>
            <person name="Brodie E.L."/>
            <person name="Williams K.H."/>
            <person name="Hubbard S.S."/>
            <person name="Banfield J.F."/>
        </authorList>
    </citation>
    <scope>NUCLEOTIDE SEQUENCE [LARGE SCALE GENOMIC DNA]</scope>
</reference>
<dbReference type="GO" id="GO:0005886">
    <property type="term" value="C:plasma membrane"/>
    <property type="evidence" value="ECO:0007669"/>
    <property type="project" value="TreeGrafter"/>
</dbReference>
<dbReference type="SUPFAM" id="SSF52540">
    <property type="entry name" value="P-loop containing nucleoside triphosphate hydrolases"/>
    <property type="match status" value="1"/>
</dbReference>
<dbReference type="EMBL" id="MFTN01000009">
    <property type="protein sequence ID" value="OGI63254.1"/>
    <property type="molecule type" value="Genomic_DNA"/>
</dbReference>
<dbReference type="PROSITE" id="PS00211">
    <property type="entry name" value="ABC_TRANSPORTER_1"/>
    <property type="match status" value="1"/>
</dbReference>
<evidence type="ECO:0000256" key="1">
    <source>
        <dbReference type="ARBA" id="ARBA00022448"/>
    </source>
</evidence>
<dbReference type="InterPro" id="IPR051120">
    <property type="entry name" value="ABC_AA/LPS_Transport"/>
</dbReference>
<dbReference type="InterPro" id="IPR003439">
    <property type="entry name" value="ABC_transporter-like_ATP-bd"/>
</dbReference>
<keyword evidence="1" id="KW-0813">Transport</keyword>
<gene>
    <name evidence="5" type="ORF">A2818_01780</name>
</gene>
<evidence type="ECO:0000256" key="2">
    <source>
        <dbReference type="ARBA" id="ARBA00022741"/>
    </source>
</evidence>
<dbReference type="InterPro" id="IPR003593">
    <property type="entry name" value="AAA+_ATPase"/>
</dbReference>